<keyword evidence="2" id="KW-1185">Reference proteome</keyword>
<gene>
    <name evidence="1" type="ORF">Cboi01_000179600</name>
</gene>
<comment type="caution">
    <text evidence="1">The sequence shown here is derived from an EMBL/GenBank/DDBJ whole genome shotgun (WGS) entry which is preliminary data.</text>
</comment>
<reference evidence="1" key="1">
    <citation type="submission" date="2023-04" db="EMBL/GenBank/DDBJ databases">
        <title>Candida boidinii NBRC 1967.</title>
        <authorList>
            <person name="Ichikawa N."/>
            <person name="Sato H."/>
            <person name="Tonouchi N."/>
        </authorList>
    </citation>
    <scope>NUCLEOTIDE SEQUENCE</scope>
    <source>
        <strain evidence="1">NBRC 1967</strain>
    </source>
</reference>
<sequence>MSSLSSLPGASGKLLRRIHRACRPSLDEPNVALNLEICDLVNDKQGSLPHEASIAIVKLINSRDPQVSELALKLLDYLVKNCGYPVHLQISRKEFLNELVKRFPERPPPGYSRTQRLILGTIAEWTQTICKTSRHKEDFGYIRDMYRLLRSKGYEFPAVKKEDTAVLTPSDNLKSIEEVKKEDKLALNAKLHELVRRGRPQDLKEANEIMKILSGFKEDQLVEDSKQRVAEDLTKVKRKADILSEMLDTATNTGKFDAKDETIAELVSSLKVAQPKIQLIIQEDQEDQEQVTTLLQLNDKINNILERCSYLSKGDIANAAKTGSAGAAGLNLIDFDDDEPIAAAPGSTAPTTNDAMTDLLSDLGGLSFGGNTTTQQQSQPFNSINLSNLYGNSGAISLSSPGPASMTPKEQSPAFDLLGGNFGSSSQQQQQQQPASVSKSLDPFGFDFNSSTSSTNTPNTPTLTQNVSTPQPLGSPLATGHSKQVLSQSASIRIDYEVLSRSPATSIKFYFSNPRSGPTYNVQFSVAVTKAFELSITPASSTMLMAAAQNGITQNASISRKDQSGPATNIKIKWKVDMTIDGAPVTESGVATIA</sequence>
<protein>
    <submittedName>
        <fullName evidence="1">Unnamed protein product</fullName>
    </submittedName>
</protein>
<proteinExistence type="predicted"/>
<evidence type="ECO:0000313" key="2">
    <source>
        <dbReference type="Proteomes" id="UP001165101"/>
    </source>
</evidence>
<dbReference type="EMBL" id="BSXV01000715">
    <property type="protein sequence ID" value="GME90321.1"/>
    <property type="molecule type" value="Genomic_DNA"/>
</dbReference>
<organism evidence="1 2">
    <name type="scientific">Candida boidinii</name>
    <name type="common">Yeast</name>
    <dbReference type="NCBI Taxonomy" id="5477"/>
    <lineage>
        <taxon>Eukaryota</taxon>
        <taxon>Fungi</taxon>
        <taxon>Dikarya</taxon>
        <taxon>Ascomycota</taxon>
        <taxon>Saccharomycotina</taxon>
        <taxon>Pichiomycetes</taxon>
        <taxon>Pichiales</taxon>
        <taxon>Pichiaceae</taxon>
        <taxon>Ogataea</taxon>
        <taxon>Ogataea/Candida clade</taxon>
    </lineage>
</organism>
<evidence type="ECO:0000313" key="1">
    <source>
        <dbReference type="EMBL" id="GME90321.1"/>
    </source>
</evidence>
<dbReference type="Proteomes" id="UP001165101">
    <property type="component" value="Unassembled WGS sequence"/>
</dbReference>
<accession>A0ACB5TKI0</accession>
<name>A0ACB5TKI0_CANBO</name>